<dbReference type="Proteomes" id="UP000322899">
    <property type="component" value="Unassembled WGS sequence"/>
</dbReference>
<evidence type="ECO:0000313" key="4">
    <source>
        <dbReference type="EMBL" id="KAA0165215.1"/>
    </source>
</evidence>
<dbReference type="EMBL" id="VLTL01000048">
    <property type="protein sequence ID" value="KAA0165215.1"/>
    <property type="molecule type" value="Genomic_DNA"/>
</dbReference>
<evidence type="ECO:0000313" key="2">
    <source>
        <dbReference type="EMBL" id="KAA0152600.1"/>
    </source>
</evidence>
<evidence type="ECO:0000313" key="3">
    <source>
        <dbReference type="EMBL" id="KAA0161708.1"/>
    </source>
</evidence>
<gene>
    <name evidence="5" type="ORF">FNF27_03884</name>
    <name evidence="4" type="ORF">FNF28_03496</name>
    <name evidence="2" type="ORF">FNF29_03827</name>
    <name evidence="3" type="ORF">FNF31_03651</name>
</gene>
<dbReference type="AlphaFoldDB" id="A0A5A8CKL9"/>
<dbReference type="EMBL" id="VLTM01000033">
    <property type="protein sequence ID" value="KAA0161708.1"/>
    <property type="molecule type" value="Genomic_DNA"/>
</dbReference>
<dbReference type="Proteomes" id="UP000325113">
    <property type="component" value="Unassembled WGS sequence"/>
</dbReference>
<dbReference type="Proteomes" id="UP000323011">
    <property type="component" value="Unassembled WGS sequence"/>
</dbReference>
<keyword evidence="7" id="KW-1185">Reference proteome</keyword>
<evidence type="ECO:0000313" key="6">
    <source>
        <dbReference type="Proteomes" id="UP000322899"/>
    </source>
</evidence>
<evidence type="ECO:0000313" key="9">
    <source>
        <dbReference type="Proteomes" id="UP000325113"/>
    </source>
</evidence>
<evidence type="ECO:0000313" key="7">
    <source>
        <dbReference type="Proteomes" id="UP000323011"/>
    </source>
</evidence>
<sequence length="336" mass="33123">MAAATGSNGGAMADAGGAAPALMEPDVCTVADLMSWKNGVTVVARVLSAPKEVQRSSLRAPMGARDLLPPGGAAPSRSHWFAVVADGTAAISAVLVTGESAPEFKQGGLVVIRNSQPILAATSAVAASRAAAPRLDAIALPDPFARLASGLRRFHCPALLVHEPWTQVTALDSAAASADMGAAISAAAAAVPTLEALLPEGGPLAVPDITAASEFPFPSWAEEGGSGARSARRDAPVQAAPHSGAGSFRGGRRDGASSGHGNGGGFRGGRRGHGSSGHRVAPSHADHGSAAPAAAPWAPDGPVATPSLAPDSGAAPSPRLGGYASAASRAQPSGRE</sequence>
<name>A0A5A8CKL9_CAFRO</name>
<accession>A0A5A8CKL9</accession>
<proteinExistence type="predicted"/>
<organism evidence="2 7">
    <name type="scientific">Cafeteria roenbergensis</name>
    <name type="common">Marine flagellate</name>
    <dbReference type="NCBI Taxonomy" id="33653"/>
    <lineage>
        <taxon>Eukaryota</taxon>
        <taxon>Sar</taxon>
        <taxon>Stramenopiles</taxon>
        <taxon>Bigyra</taxon>
        <taxon>Opalozoa</taxon>
        <taxon>Bicosoecida</taxon>
        <taxon>Cafeteriaceae</taxon>
        <taxon>Cafeteria</taxon>
    </lineage>
</organism>
<feature type="region of interest" description="Disordered" evidence="1">
    <location>
        <begin position="217"/>
        <end position="336"/>
    </location>
</feature>
<feature type="compositionally biased region" description="Low complexity" evidence="1">
    <location>
        <begin position="277"/>
        <end position="304"/>
    </location>
</feature>
<dbReference type="Proteomes" id="UP000324907">
    <property type="component" value="Unassembled WGS sequence"/>
</dbReference>
<dbReference type="EMBL" id="VLTO01000020">
    <property type="protein sequence ID" value="KAA0174761.1"/>
    <property type="molecule type" value="Genomic_DNA"/>
</dbReference>
<evidence type="ECO:0000256" key="1">
    <source>
        <dbReference type="SAM" id="MobiDB-lite"/>
    </source>
</evidence>
<dbReference type="EMBL" id="VLTN01000020">
    <property type="protein sequence ID" value="KAA0152600.1"/>
    <property type="molecule type" value="Genomic_DNA"/>
</dbReference>
<evidence type="ECO:0000313" key="8">
    <source>
        <dbReference type="Proteomes" id="UP000324907"/>
    </source>
</evidence>
<evidence type="ECO:0000313" key="5">
    <source>
        <dbReference type="EMBL" id="KAA0174761.1"/>
    </source>
</evidence>
<comment type="caution">
    <text evidence="2">The sequence shown here is derived from an EMBL/GenBank/DDBJ whole genome shotgun (WGS) entry which is preliminary data.</text>
</comment>
<dbReference type="OrthoDB" id="10398616at2759"/>
<protein>
    <submittedName>
        <fullName evidence="2">Uncharacterized protein</fullName>
    </submittedName>
</protein>
<feature type="compositionally biased region" description="Gly residues" evidence="1">
    <location>
        <begin position="258"/>
        <end position="267"/>
    </location>
</feature>
<reference evidence="6 7" key="1">
    <citation type="submission" date="2019-07" db="EMBL/GenBank/DDBJ databases">
        <title>Genomes of Cafeteria roenbergensis.</title>
        <authorList>
            <person name="Fischer M.G."/>
            <person name="Hackl T."/>
            <person name="Roman M."/>
        </authorList>
    </citation>
    <scope>NUCLEOTIDE SEQUENCE [LARGE SCALE GENOMIC DNA]</scope>
    <source>
        <strain evidence="2 7">BVI</strain>
        <strain evidence="3 9">Cflag</strain>
        <strain evidence="5 6">E4-10P</strain>
        <strain evidence="4 8">RCC970-E3</strain>
    </source>
</reference>